<proteinExistence type="predicted"/>
<dbReference type="SUPFAM" id="SSF51197">
    <property type="entry name" value="Clavaminate synthase-like"/>
    <property type="match status" value="1"/>
</dbReference>
<dbReference type="RefSeq" id="WP_034872346.1">
    <property type="nucleotide sequence ID" value="NZ_JOKG01000001.1"/>
</dbReference>
<dbReference type="Proteomes" id="UP000028006">
    <property type="component" value="Unassembled WGS sequence"/>
</dbReference>
<accession>A0A081N9S0</accession>
<evidence type="ECO:0000256" key="1">
    <source>
        <dbReference type="ARBA" id="ARBA00023002"/>
    </source>
</evidence>
<dbReference type="EMBL" id="JOKG01000001">
    <property type="protein sequence ID" value="KEQ15193.1"/>
    <property type="molecule type" value="Genomic_DNA"/>
</dbReference>
<comment type="caution">
    <text evidence="2">The sequence shown here is derived from an EMBL/GenBank/DDBJ whole genome shotgun (WGS) entry which is preliminary data.</text>
</comment>
<evidence type="ECO:0000313" key="3">
    <source>
        <dbReference type="Proteomes" id="UP000028006"/>
    </source>
</evidence>
<gene>
    <name evidence="2" type="ORF">GZ77_00380</name>
</gene>
<dbReference type="AlphaFoldDB" id="A0A081N9S0"/>
<keyword evidence="1" id="KW-0560">Oxidoreductase</keyword>
<reference evidence="2 3" key="1">
    <citation type="submission" date="2014-06" db="EMBL/GenBank/DDBJ databases">
        <title>Whole Genome Sequences of Three Symbiotic Endozoicomonas Bacteria.</title>
        <authorList>
            <person name="Neave M.J."/>
            <person name="Apprill A."/>
            <person name="Voolstra C.R."/>
        </authorList>
    </citation>
    <scope>NUCLEOTIDE SEQUENCE [LARGE SCALE GENOMIC DNA]</scope>
    <source>
        <strain evidence="2 3">LMG 24815</strain>
    </source>
</reference>
<evidence type="ECO:0000313" key="2">
    <source>
        <dbReference type="EMBL" id="KEQ15193.1"/>
    </source>
</evidence>
<name>A0A081N9S0_9GAMM</name>
<protein>
    <submittedName>
        <fullName evidence="2">Uncharacterized protein</fullName>
    </submittedName>
</protein>
<dbReference type="GO" id="GO:0016706">
    <property type="term" value="F:2-oxoglutarate-dependent dioxygenase activity"/>
    <property type="evidence" value="ECO:0007669"/>
    <property type="project" value="UniProtKB-ARBA"/>
</dbReference>
<dbReference type="Gene3D" id="3.60.130.10">
    <property type="entry name" value="Clavaminate synthase-like"/>
    <property type="match status" value="1"/>
</dbReference>
<sequence>MSSESPVITCNYADYSVPETVSQLKNNQLTLINNINFEQATRLVLELTDTLGLSTDSEHHFNNLGDPFRVPVNEVFYEVSKYGGHSIFFHNENAYSQNSPEVTCFYCQSNSEFGGENLYLRNDLISKARAAARMVLKDIYAKKVLNFNSMAEINQKMAALPNFIHRKLTSLQDYIEHLGQYTHLQSVELSDTRLEVTHQAGFVKTSCLDGEEYLQVPSDGTCQVSFHLPEFCERKAIFYNPMFRYLSDHEDAFHSLSSVQYFSDKHCTHPIDLNKILFEMVLIIAYTDAIPVKLSSHNLIIFNNKSWMHSVNAPGMNREMYVSYAYQKP</sequence>
<dbReference type="InterPro" id="IPR042098">
    <property type="entry name" value="TauD-like_sf"/>
</dbReference>
<organism evidence="2 3">
    <name type="scientific">Endozoicomonas montiporae</name>
    <dbReference type="NCBI Taxonomy" id="1027273"/>
    <lineage>
        <taxon>Bacteria</taxon>
        <taxon>Pseudomonadati</taxon>
        <taxon>Pseudomonadota</taxon>
        <taxon>Gammaproteobacteria</taxon>
        <taxon>Oceanospirillales</taxon>
        <taxon>Endozoicomonadaceae</taxon>
        <taxon>Endozoicomonas</taxon>
    </lineage>
</organism>
<keyword evidence="3" id="KW-1185">Reference proteome</keyword>